<dbReference type="Pfam" id="PF03772">
    <property type="entry name" value="Competence"/>
    <property type="match status" value="1"/>
</dbReference>
<feature type="transmembrane region" description="Helical" evidence="6">
    <location>
        <begin position="346"/>
        <end position="364"/>
    </location>
</feature>
<feature type="transmembrane region" description="Helical" evidence="6">
    <location>
        <begin position="376"/>
        <end position="398"/>
    </location>
</feature>
<evidence type="ECO:0000256" key="6">
    <source>
        <dbReference type="SAM" id="Phobius"/>
    </source>
</evidence>
<feature type="transmembrane region" description="Helical" evidence="6">
    <location>
        <begin position="405"/>
        <end position="426"/>
    </location>
</feature>
<dbReference type="NCBIfam" id="NF045979">
    <property type="entry name" value="ComEC_MAG0480"/>
    <property type="match status" value="1"/>
</dbReference>
<dbReference type="PANTHER" id="PTHR30619">
    <property type="entry name" value="DNA INTERNALIZATION/COMPETENCE PROTEIN COMEC/REC2"/>
    <property type="match status" value="1"/>
</dbReference>
<dbReference type="EMBL" id="CU179680">
    <property type="protein sequence ID" value="CAL58745.1"/>
    <property type="molecule type" value="Genomic_DNA"/>
</dbReference>
<evidence type="ECO:0000256" key="5">
    <source>
        <dbReference type="ARBA" id="ARBA00023136"/>
    </source>
</evidence>
<dbReference type="NCBIfam" id="TIGR00360">
    <property type="entry name" value="ComEC_N-term"/>
    <property type="match status" value="1"/>
</dbReference>
<keyword evidence="2" id="KW-1003">Cell membrane</keyword>
<name>A5IXI6_MYCAP</name>
<feature type="transmembrane region" description="Helical" evidence="6">
    <location>
        <begin position="224"/>
        <end position="245"/>
    </location>
</feature>
<dbReference type="STRING" id="347257.MAG0480"/>
<comment type="subcellular location">
    <subcellularLocation>
        <location evidence="1">Cell membrane</location>
        <topology evidence="1">Multi-pass membrane protein</topology>
    </subcellularLocation>
</comment>
<evidence type="ECO:0000256" key="4">
    <source>
        <dbReference type="ARBA" id="ARBA00022989"/>
    </source>
</evidence>
<keyword evidence="9" id="KW-1185">Reference proteome</keyword>
<dbReference type="InterPro" id="IPR004477">
    <property type="entry name" value="ComEC_N"/>
</dbReference>
<evidence type="ECO:0000259" key="7">
    <source>
        <dbReference type="Pfam" id="PF03772"/>
    </source>
</evidence>
<dbReference type="HOGENOM" id="CLU_049306_0_0_14"/>
<dbReference type="AlphaFoldDB" id="A5IXI6"/>
<dbReference type="KEGG" id="maa:MAG0480"/>
<reference evidence="9" key="1">
    <citation type="journal article" date="2007" name="PLoS Genet.">
        <title>Being pathogenic, plastic, and sexual while living with a nearly minimal bacterial genome.</title>
        <authorList>
            <person name="Sirand-Pugnet P."/>
            <person name="Lartigue C."/>
            <person name="Marenda M."/>
            <person name="Jacob D."/>
            <person name="Barre A."/>
            <person name="Barbe V."/>
            <person name="Schenowitz C."/>
            <person name="Mangenot S."/>
            <person name="Couloux A."/>
            <person name="Segurens B."/>
            <person name="de Daruvar A."/>
            <person name="Blanchard A."/>
            <person name="Citti C."/>
        </authorList>
    </citation>
    <scope>NUCLEOTIDE SEQUENCE [LARGE SCALE GENOMIC DNA]</scope>
    <source>
        <strain evidence="9">PG2</strain>
    </source>
</reference>
<dbReference type="Proteomes" id="UP000007065">
    <property type="component" value="Chromosome"/>
</dbReference>
<feature type="domain" description="ComEC/Rec2-related protein" evidence="7">
    <location>
        <begin position="218"/>
        <end position="449"/>
    </location>
</feature>
<evidence type="ECO:0000313" key="9">
    <source>
        <dbReference type="Proteomes" id="UP000007065"/>
    </source>
</evidence>
<protein>
    <recommendedName>
        <fullName evidence="7">ComEC/Rec2-related protein domain-containing protein</fullName>
    </recommendedName>
</protein>
<organism evidence="8 9">
    <name type="scientific">Mycoplasmopsis agalactiae (strain NCTC 10123 / CIP 59.7 / PG2)</name>
    <name type="common">Mycoplasma agalactiae</name>
    <dbReference type="NCBI Taxonomy" id="347257"/>
    <lineage>
        <taxon>Bacteria</taxon>
        <taxon>Bacillati</taxon>
        <taxon>Mycoplasmatota</taxon>
        <taxon>Mycoplasmoidales</taxon>
        <taxon>Metamycoplasmataceae</taxon>
        <taxon>Mycoplasmopsis</taxon>
    </lineage>
</organism>
<accession>A5IXI6</accession>
<feature type="transmembrane region" description="Helical" evidence="6">
    <location>
        <begin position="302"/>
        <end position="334"/>
    </location>
</feature>
<feature type="transmembrane region" description="Helical" evidence="6">
    <location>
        <begin position="21"/>
        <end position="42"/>
    </location>
</feature>
<keyword evidence="5 6" id="KW-0472">Membrane</keyword>
<dbReference type="RefSeq" id="WP_011949230.1">
    <property type="nucleotide sequence ID" value="NC_009497.1"/>
</dbReference>
<evidence type="ECO:0000256" key="1">
    <source>
        <dbReference type="ARBA" id="ARBA00004651"/>
    </source>
</evidence>
<proteinExistence type="predicted"/>
<gene>
    <name evidence="8" type="ordered locus">MAG0480</name>
</gene>
<dbReference type="GeneID" id="93357817"/>
<evidence type="ECO:0000313" key="8">
    <source>
        <dbReference type="EMBL" id="CAL58745.1"/>
    </source>
</evidence>
<feature type="transmembrane region" description="Helical" evidence="6">
    <location>
        <begin position="48"/>
        <end position="64"/>
    </location>
</feature>
<dbReference type="GO" id="GO:0005886">
    <property type="term" value="C:plasma membrane"/>
    <property type="evidence" value="ECO:0007669"/>
    <property type="project" value="UniProtKB-SubCell"/>
</dbReference>
<dbReference type="PANTHER" id="PTHR30619:SF7">
    <property type="entry name" value="BETA-LACTAMASE DOMAIN PROTEIN"/>
    <property type="match status" value="1"/>
</dbReference>
<dbReference type="InterPro" id="IPR052159">
    <property type="entry name" value="Competence_DNA_uptake"/>
</dbReference>
<evidence type="ECO:0000256" key="2">
    <source>
        <dbReference type="ARBA" id="ARBA00022475"/>
    </source>
</evidence>
<keyword evidence="3 6" id="KW-0812">Transmembrane</keyword>
<feature type="transmembrane region" description="Helical" evidence="6">
    <location>
        <begin position="257"/>
        <end position="282"/>
    </location>
</feature>
<feature type="transmembrane region" description="Helical" evidence="6">
    <location>
        <begin position="432"/>
        <end position="452"/>
    </location>
</feature>
<keyword evidence="4 6" id="KW-1133">Transmembrane helix</keyword>
<feature type="transmembrane region" description="Helical" evidence="6">
    <location>
        <begin position="71"/>
        <end position="89"/>
    </location>
</feature>
<evidence type="ECO:0000256" key="3">
    <source>
        <dbReference type="ARBA" id="ARBA00022692"/>
    </source>
</evidence>
<sequence length="462" mass="53502">MRRYSISKRHWRKNFFKTKESFSLVNLNLLAFILPIFIHLSIFSNETRCVWIVAYVILAVYINFKNWKCLGTALLAIVFYLCALMPTAFKHLLDDGLYVVQGTIIKSSDNYFIISNSKHNVLVLGSSLTSESKIIQGSLVEVKGNLSKNLSHIKFDKTFMLSNSIKYVVSDPVIKQVSYQTRSLNQLLNAYGADKIYFARYWSTMVFGIGDSQIANTKARLINVSHLLVISGLHFDLLFYFIALLANKIPRKNKASLYFVITILFCYVTLLNSFVSAIRSLIMLFVKHQKKIGNYSFKYYDGWFIALVVVFNLNFDLVFSLSFILSFCCSFILLTLNNLINIKWKILKALIIFALIHLFNLPIIGKINSSLNLLSFVFSIILVPIFEIYYLMSIIFFWSIEFMNFMYYVLDELLNILIDFLFPLTVKAYSSWLLVSINIFTWFIVLFVISVVRNNKKIRQVA</sequence>